<feature type="compositionally biased region" description="Polar residues" evidence="1">
    <location>
        <begin position="1"/>
        <end position="12"/>
    </location>
</feature>
<proteinExistence type="predicted"/>
<dbReference type="EMBL" id="KV424152">
    <property type="protein sequence ID" value="KZT50687.1"/>
    <property type="molecule type" value="Genomic_DNA"/>
</dbReference>
<feature type="region of interest" description="Disordered" evidence="1">
    <location>
        <begin position="84"/>
        <end position="158"/>
    </location>
</feature>
<gene>
    <name evidence="2" type="ORF">CALCODRAFT_170907</name>
</gene>
<feature type="compositionally biased region" description="Polar residues" evidence="1">
    <location>
        <begin position="20"/>
        <end position="30"/>
    </location>
</feature>
<keyword evidence="3" id="KW-1185">Reference proteome</keyword>
<feature type="region of interest" description="Disordered" evidence="1">
    <location>
        <begin position="1"/>
        <end position="43"/>
    </location>
</feature>
<evidence type="ECO:0000313" key="2">
    <source>
        <dbReference type="EMBL" id="KZT50687.1"/>
    </source>
</evidence>
<accession>A0A165CF19</accession>
<sequence>MSSSKRTATQAQLPMPTAKRASTSRTSGSSERALVAPMPTEDQAQGDWVAEWASPVLVKGREALYSTAHAICVMAYNWWTKPILPTTHRPTRNIPSRSTRRPSETNVSPPRPPRQDENPSDSSGQASPPTPQPSGIIPPPPTGVTDYGPFIPQPPPREFAIPKMEVAEKMTAPIVKTDAMRMAEESERRQKVNSDWVRDFQRRRRNEQALEASFGEPGAIRKAFKRPHIFQAEHEARVKDALMKHLYKQSIDEGYGADYETFKDYVSYKERLASSIIPHLSRTRLLLLLRWCTRRVRSAERSRWPGRLL</sequence>
<organism evidence="2 3">
    <name type="scientific">Calocera cornea HHB12733</name>
    <dbReference type="NCBI Taxonomy" id="1353952"/>
    <lineage>
        <taxon>Eukaryota</taxon>
        <taxon>Fungi</taxon>
        <taxon>Dikarya</taxon>
        <taxon>Basidiomycota</taxon>
        <taxon>Agaricomycotina</taxon>
        <taxon>Dacrymycetes</taxon>
        <taxon>Dacrymycetales</taxon>
        <taxon>Dacrymycetaceae</taxon>
        <taxon>Calocera</taxon>
    </lineage>
</organism>
<feature type="compositionally biased region" description="Pro residues" evidence="1">
    <location>
        <begin position="128"/>
        <end position="142"/>
    </location>
</feature>
<dbReference type="InParanoid" id="A0A165CF19"/>
<evidence type="ECO:0000256" key="1">
    <source>
        <dbReference type="SAM" id="MobiDB-lite"/>
    </source>
</evidence>
<protein>
    <submittedName>
        <fullName evidence="2">Uncharacterized protein</fullName>
    </submittedName>
</protein>
<evidence type="ECO:0000313" key="3">
    <source>
        <dbReference type="Proteomes" id="UP000076842"/>
    </source>
</evidence>
<reference evidence="2 3" key="1">
    <citation type="journal article" date="2016" name="Mol. Biol. Evol.">
        <title>Comparative Genomics of Early-Diverging Mushroom-Forming Fungi Provides Insights into the Origins of Lignocellulose Decay Capabilities.</title>
        <authorList>
            <person name="Nagy L.G."/>
            <person name="Riley R."/>
            <person name="Tritt A."/>
            <person name="Adam C."/>
            <person name="Daum C."/>
            <person name="Floudas D."/>
            <person name="Sun H."/>
            <person name="Yadav J.S."/>
            <person name="Pangilinan J."/>
            <person name="Larsson K.H."/>
            <person name="Matsuura K."/>
            <person name="Barry K."/>
            <person name="Labutti K."/>
            <person name="Kuo R."/>
            <person name="Ohm R.A."/>
            <person name="Bhattacharya S.S."/>
            <person name="Shirouzu T."/>
            <person name="Yoshinaga Y."/>
            <person name="Martin F.M."/>
            <person name="Grigoriev I.V."/>
            <person name="Hibbett D.S."/>
        </authorList>
    </citation>
    <scope>NUCLEOTIDE SEQUENCE [LARGE SCALE GENOMIC DNA]</scope>
    <source>
        <strain evidence="2 3">HHB12733</strain>
    </source>
</reference>
<name>A0A165CF19_9BASI</name>
<dbReference type="AlphaFoldDB" id="A0A165CF19"/>
<dbReference type="Proteomes" id="UP000076842">
    <property type="component" value="Unassembled WGS sequence"/>
</dbReference>